<evidence type="ECO:0000313" key="5">
    <source>
        <dbReference type="Proteomes" id="UP000078550"/>
    </source>
</evidence>
<keyword evidence="2" id="KW-0472">Membrane</keyword>
<dbReference type="InterPro" id="IPR008780">
    <property type="entry name" value="Plasmodium_Vir"/>
</dbReference>
<evidence type="ECO:0000313" key="3">
    <source>
        <dbReference type="EMBL" id="SBT57683.1"/>
    </source>
</evidence>
<reference evidence="5 6" key="2">
    <citation type="submission" date="2016-05" db="EMBL/GenBank/DDBJ databases">
        <authorList>
            <person name="Naeem Raeece"/>
        </authorList>
    </citation>
    <scope>NUCLEOTIDE SEQUENCE [LARGE SCALE GENOMIC DNA]</scope>
</reference>
<protein>
    <submittedName>
        <fullName evidence="3">PIR Superfamily Protein</fullName>
    </submittedName>
</protein>
<accession>A0A1A9AN84</accession>
<evidence type="ECO:0000256" key="1">
    <source>
        <dbReference type="SAM" id="MobiDB-lite"/>
    </source>
</evidence>
<keyword evidence="2" id="KW-1133">Transmembrane helix</keyword>
<gene>
    <name evidence="3" type="ORF">POVWA1_083100</name>
    <name evidence="4" type="ORF">POVWA2_096420</name>
</gene>
<sequence>MSPKGSKYTLNMFVEEDASLKETKLYKLYQKFDNVCDHSIGSPELCSSDESHKSLNISIQELYKKLISNLKRISRNNGQIYDEITSDKNELYTYLKYWFYDHIIKEDITDSQINEIITVWNKEKIQNFAECKCEFNIKSSSLIKQIKKIYDYSLFYEKYKDASSTNEKIYNSKYCKYLDGVNIYYTMLEESCTTSNKLECKEFNNYIKNYIKVDNSLTISCPEEASLDDRSPGARSPVSTLHGDEAEKRGLSRSTGEIEGGVPEGFEIMGEEEDKSVISGMVSFSLVGAFLILFFFYKFTPILSYLPSRTQRKKGMRRNVNTIFNEFIMDESKFEQMDSDDRGYSVTYQSY</sequence>
<evidence type="ECO:0000256" key="2">
    <source>
        <dbReference type="SAM" id="Phobius"/>
    </source>
</evidence>
<dbReference type="Proteomes" id="UP000078550">
    <property type="component" value="Unassembled WGS sequence"/>
</dbReference>
<feature type="region of interest" description="Disordered" evidence="1">
    <location>
        <begin position="224"/>
        <end position="264"/>
    </location>
</feature>
<proteinExistence type="predicted"/>
<dbReference type="Proteomes" id="UP000078555">
    <property type="component" value="Unassembled WGS sequence"/>
</dbReference>
<feature type="transmembrane region" description="Helical" evidence="2">
    <location>
        <begin position="284"/>
        <end position="306"/>
    </location>
</feature>
<keyword evidence="2" id="KW-0812">Transmembrane</keyword>
<evidence type="ECO:0000313" key="4">
    <source>
        <dbReference type="EMBL" id="SBT59434.1"/>
    </source>
</evidence>
<reference evidence="3" key="1">
    <citation type="submission" date="2016-05" db="EMBL/GenBank/DDBJ databases">
        <authorList>
            <person name="Lavstsen T."/>
            <person name="Jespersen J.S."/>
        </authorList>
    </citation>
    <scope>NUCLEOTIDE SEQUENCE [LARGE SCALE GENOMIC DNA]</scope>
</reference>
<dbReference type="Pfam" id="PF05795">
    <property type="entry name" value="Plasmodium_Vir"/>
    <property type="match status" value="2"/>
</dbReference>
<dbReference type="EMBL" id="FLRD01001603">
    <property type="protein sequence ID" value="SBT57683.1"/>
    <property type="molecule type" value="Genomic_DNA"/>
</dbReference>
<name>A0A1A9AN84_PLAOA</name>
<organism evidence="3 6">
    <name type="scientific">Plasmodium ovale wallikeri</name>
    <dbReference type="NCBI Taxonomy" id="864142"/>
    <lineage>
        <taxon>Eukaryota</taxon>
        <taxon>Sar</taxon>
        <taxon>Alveolata</taxon>
        <taxon>Apicomplexa</taxon>
        <taxon>Aconoidasida</taxon>
        <taxon>Haemosporida</taxon>
        <taxon>Plasmodiidae</taxon>
        <taxon>Plasmodium</taxon>
        <taxon>Plasmodium (Plasmodium)</taxon>
    </lineage>
</organism>
<keyword evidence="6" id="KW-1185">Reference proteome</keyword>
<dbReference type="AlphaFoldDB" id="A0A1A9AN84"/>
<evidence type="ECO:0000313" key="6">
    <source>
        <dbReference type="Proteomes" id="UP000078555"/>
    </source>
</evidence>
<dbReference type="EMBL" id="FLRE01003395">
    <property type="protein sequence ID" value="SBT59434.1"/>
    <property type="molecule type" value="Genomic_DNA"/>
</dbReference>